<dbReference type="SMART" id="SM01019">
    <property type="entry name" value="B3"/>
    <property type="match status" value="2"/>
</dbReference>
<dbReference type="Pfam" id="PF02362">
    <property type="entry name" value="B3"/>
    <property type="match status" value="2"/>
</dbReference>
<name>A0A1Q3D9I8_CEPFO</name>
<keyword evidence="8" id="KW-1185">Reference proteome</keyword>
<dbReference type="InterPro" id="IPR050655">
    <property type="entry name" value="Plant_B3_domain"/>
</dbReference>
<comment type="caution">
    <text evidence="7">The sequence shown here is derived from an EMBL/GenBank/DDBJ whole genome shotgun (WGS) entry which is preliminary data.</text>
</comment>
<dbReference type="InterPro" id="IPR015300">
    <property type="entry name" value="DNA-bd_pseudobarrel_sf"/>
</dbReference>
<evidence type="ECO:0000313" key="8">
    <source>
        <dbReference type="Proteomes" id="UP000187406"/>
    </source>
</evidence>
<proteinExistence type="predicted"/>
<dbReference type="PANTHER" id="PTHR31920:SF121">
    <property type="entry name" value="TF-B3 DOMAIN-CONTAINING PROTEIN"/>
    <property type="match status" value="1"/>
</dbReference>
<dbReference type="FunCoup" id="A0A1Q3D9I8">
    <property type="interactions" value="44"/>
</dbReference>
<evidence type="ECO:0000259" key="6">
    <source>
        <dbReference type="PROSITE" id="PS50863"/>
    </source>
</evidence>
<dbReference type="InterPro" id="IPR003340">
    <property type="entry name" value="B3_DNA-bd"/>
</dbReference>
<gene>
    <name evidence="7" type="ORF">CFOL_v3_32394</name>
</gene>
<organism evidence="7 8">
    <name type="scientific">Cephalotus follicularis</name>
    <name type="common">Albany pitcher plant</name>
    <dbReference type="NCBI Taxonomy" id="3775"/>
    <lineage>
        <taxon>Eukaryota</taxon>
        <taxon>Viridiplantae</taxon>
        <taxon>Streptophyta</taxon>
        <taxon>Embryophyta</taxon>
        <taxon>Tracheophyta</taxon>
        <taxon>Spermatophyta</taxon>
        <taxon>Magnoliopsida</taxon>
        <taxon>eudicotyledons</taxon>
        <taxon>Gunneridae</taxon>
        <taxon>Pentapetalae</taxon>
        <taxon>rosids</taxon>
        <taxon>fabids</taxon>
        <taxon>Oxalidales</taxon>
        <taxon>Cephalotaceae</taxon>
        <taxon>Cephalotus</taxon>
    </lineage>
</organism>
<accession>A0A1Q3D9I8</accession>
<keyword evidence="5" id="KW-0539">Nucleus</keyword>
<evidence type="ECO:0000256" key="2">
    <source>
        <dbReference type="ARBA" id="ARBA00023015"/>
    </source>
</evidence>
<feature type="domain" description="TF-B3" evidence="6">
    <location>
        <begin position="152"/>
        <end position="248"/>
    </location>
</feature>
<dbReference type="GO" id="GO:0003677">
    <property type="term" value="F:DNA binding"/>
    <property type="evidence" value="ECO:0007669"/>
    <property type="project" value="UniProtKB-KW"/>
</dbReference>
<sequence>MINSRSPSFFKVLIGDFATKLRIPTAFLKNFNGFLPKICILKSISDKTWQVTMDKNDEGYFFNRGWSKFVKYHGLEYGDFLLFWFRDNSKFEVVIYGRTACEKDIDFKCEGRPTKKRRNPSCARQTHNSHDKIKREVKEEMCAGVDCILPTLPSFVKILQDYQRFDIAIPKVFARVTGLTDKRRIVVKDSQGNVWPVHLRNVKGAQLYLSTGWSKYWAAKGLAAGDKCLFQYIQGSGNVLSVQILSKGAGR</sequence>
<protein>
    <submittedName>
        <fullName evidence="7">B3 domain-containing protein</fullName>
    </submittedName>
</protein>
<keyword evidence="4" id="KW-0804">Transcription</keyword>
<evidence type="ECO:0000313" key="7">
    <source>
        <dbReference type="EMBL" id="GAV88973.1"/>
    </source>
</evidence>
<evidence type="ECO:0000256" key="3">
    <source>
        <dbReference type="ARBA" id="ARBA00023125"/>
    </source>
</evidence>
<evidence type="ECO:0000256" key="1">
    <source>
        <dbReference type="ARBA" id="ARBA00004123"/>
    </source>
</evidence>
<evidence type="ECO:0000256" key="4">
    <source>
        <dbReference type="ARBA" id="ARBA00023163"/>
    </source>
</evidence>
<dbReference type="SUPFAM" id="SSF101936">
    <property type="entry name" value="DNA-binding pseudobarrel domain"/>
    <property type="match status" value="2"/>
</dbReference>
<comment type="subcellular location">
    <subcellularLocation>
        <location evidence="1">Nucleus</location>
    </subcellularLocation>
</comment>
<dbReference type="InParanoid" id="A0A1Q3D9I8"/>
<keyword evidence="3" id="KW-0238">DNA-binding</keyword>
<keyword evidence="2" id="KW-0805">Transcription regulation</keyword>
<dbReference type="PANTHER" id="PTHR31920">
    <property type="entry name" value="B3 DOMAIN-CONTAINING"/>
    <property type="match status" value="1"/>
</dbReference>
<dbReference type="CDD" id="cd10017">
    <property type="entry name" value="B3_DNA"/>
    <property type="match status" value="2"/>
</dbReference>
<dbReference type="STRING" id="3775.A0A1Q3D9I8"/>
<dbReference type="PROSITE" id="PS50863">
    <property type="entry name" value="B3"/>
    <property type="match status" value="2"/>
</dbReference>
<dbReference type="AlphaFoldDB" id="A0A1Q3D9I8"/>
<reference evidence="8" key="1">
    <citation type="submission" date="2016-04" db="EMBL/GenBank/DDBJ databases">
        <title>Cephalotus genome sequencing.</title>
        <authorList>
            <person name="Fukushima K."/>
            <person name="Hasebe M."/>
            <person name="Fang X."/>
        </authorList>
    </citation>
    <scope>NUCLEOTIDE SEQUENCE [LARGE SCALE GENOMIC DNA]</scope>
    <source>
        <strain evidence="8">cv. St1</strain>
    </source>
</reference>
<dbReference type="EMBL" id="BDDD01005180">
    <property type="protein sequence ID" value="GAV88973.1"/>
    <property type="molecule type" value="Genomic_DNA"/>
</dbReference>
<dbReference type="Gene3D" id="2.40.330.10">
    <property type="entry name" value="DNA-binding pseudobarrel domain"/>
    <property type="match status" value="2"/>
</dbReference>
<feature type="domain" description="TF-B3" evidence="6">
    <location>
        <begin position="6"/>
        <end position="99"/>
    </location>
</feature>
<dbReference type="GO" id="GO:0005634">
    <property type="term" value="C:nucleus"/>
    <property type="evidence" value="ECO:0007669"/>
    <property type="project" value="UniProtKB-SubCell"/>
</dbReference>
<dbReference type="OrthoDB" id="635132at2759"/>
<dbReference type="Proteomes" id="UP000187406">
    <property type="component" value="Unassembled WGS sequence"/>
</dbReference>
<evidence type="ECO:0000256" key="5">
    <source>
        <dbReference type="ARBA" id="ARBA00023242"/>
    </source>
</evidence>